<evidence type="ECO:0000313" key="5">
    <source>
        <dbReference type="EMBL" id="CAH2264052.1"/>
    </source>
</evidence>
<dbReference type="EMBL" id="CAKXAJ010026240">
    <property type="protein sequence ID" value="CAH2264052.1"/>
    <property type="molecule type" value="Genomic_DNA"/>
</dbReference>
<organism evidence="5 6">
    <name type="scientific">Pararge aegeria aegeria</name>
    <dbReference type="NCBI Taxonomy" id="348720"/>
    <lineage>
        <taxon>Eukaryota</taxon>
        <taxon>Metazoa</taxon>
        <taxon>Ecdysozoa</taxon>
        <taxon>Arthropoda</taxon>
        <taxon>Hexapoda</taxon>
        <taxon>Insecta</taxon>
        <taxon>Pterygota</taxon>
        <taxon>Neoptera</taxon>
        <taxon>Endopterygota</taxon>
        <taxon>Lepidoptera</taxon>
        <taxon>Glossata</taxon>
        <taxon>Ditrysia</taxon>
        <taxon>Papilionoidea</taxon>
        <taxon>Nymphalidae</taxon>
        <taxon>Satyrinae</taxon>
        <taxon>Satyrini</taxon>
        <taxon>Parargina</taxon>
        <taxon>Pararge</taxon>
    </lineage>
</organism>
<comment type="caution">
    <text evidence="5">The sequence shown here is derived from an EMBL/GenBank/DDBJ whole genome shotgun (WGS) entry which is preliminary data.</text>
</comment>
<evidence type="ECO:0000256" key="1">
    <source>
        <dbReference type="ARBA" id="ARBA00022884"/>
    </source>
</evidence>
<accession>A0A8S4SEU9</accession>
<evidence type="ECO:0000259" key="4">
    <source>
        <dbReference type="PROSITE" id="PS50102"/>
    </source>
</evidence>
<dbReference type="SUPFAM" id="SSF54928">
    <property type="entry name" value="RNA-binding domain, RBD"/>
    <property type="match status" value="1"/>
</dbReference>
<dbReference type="Gene3D" id="3.30.70.330">
    <property type="match status" value="1"/>
</dbReference>
<keyword evidence="3" id="KW-0175">Coiled coil</keyword>
<dbReference type="GO" id="GO:0003723">
    <property type="term" value="F:RNA binding"/>
    <property type="evidence" value="ECO:0007669"/>
    <property type="project" value="UniProtKB-UniRule"/>
</dbReference>
<sequence>MATYSDMSLDDIIQKKKRQNIRPKSKMKTQVPIKKQNVIDARNKIISKKRTHIVDAREKLAEMAKLKDARIKLEELRARKQGMARLPDVNSQYHRKYTHYNHPSRKERVFTDSSRQVVSQPLNVKPVRRQNFNNRKFMGDRSIESRMLAKPTLKPIIRTVENDIEIVDEPMEDKYDISRTISNRKASLQLKIVTQNNNAFRSATIAKEKSPPRPPSILKKRPMAALRSENKVEKLEKPATEFRIIVSNLRSSVTAGDIEELFGDVGGMVESRLVRPGTAEVIYKTLEDAQQAVELYHNRQLDKQPMNCLLVTPRTTAPTHSSTSNKPALYSTNSNVEPDISTFHKVLFKTWLNSNILSHELFDNRYTVYRRDRESVGFQNKKDGGGVLIAVYNKYISKRMSIWESDCEDVWVTLEICSKKSGKFLKHNIAFCAVYLPPPVSRSSLESYLDNSNAVCEQNLYTCILGDFNMSYINWPLLKDNNDGYIIPGLGSHLLDFMYLHKLSQANVIPNKSNKILDLVLTNITCKVYESSNALTAIDLLHPPLEVVLSVTDDIKLPFKIDMPKPNYRRADYDAICKYLQQQNWEDIFKEIADVDSMLKIFYDILNIAIQKFVPFTIKHKQNKSPPWFDRNLKRILNEKNAIRWRYKLYQNPMDEIALKLVSDRATRLASVKYNRYVKDLEVGITNNPKLFWSFIKAKKGGKGVYPAHMSNGDIDTSDGTEICNLFAKQFSYNSNDRSSAEDSSKYLGHIRNNGQLLTIPTITSESVLASIKSIDRTKGAGPDGIPPSFILSCASSLALPLSVIF</sequence>
<dbReference type="Proteomes" id="UP000838756">
    <property type="component" value="Unassembled WGS sequence"/>
</dbReference>
<dbReference type="AlphaFoldDB" id="A0A8S4SEU9"/>
<reference evidence="5" key="1">
    <citation type="submission" date="2022-03" db="EMBL/GenBank/DDBJ databases">
        <authorList>
            <person name="Lindestad O."/>
        </authorList>
    </citation>
    <scope>NUCLEOTIDE SEQUENCE</scope>
</reference>
<proteinExistence type="predicted"/>
<dbReference type="CDD" id="cd12681">
    <property type="entry name" value="RRM_SKAR"/>
    <property type="match status" value="1"/>
</dbReference>
<keyword evidence="1 2" id="KW-0694">RNA-binding</keyword>
<feature type="coiled-coil region" evidence="3">
    <location>
        <begin position="56"/>
        <end position="86"/>
    </location>
</feature>
<dbReference type="GO" id="GO:0007508">
    <property type="term" value="P:larval heart development"/>
    <property type="evidence" value="ECO:0007669"/>
    <property type="project" value="TreeGrafter"/>
</dbReference>
<evidence type="ECO:0000313" key="6">
    <source>
        <dbReference type="Proteomes" id="UP000838756"/>
    </source>
</evidence>
<dbReference type="InterPro" id="IPR035979">
    <property type="entry name" value="RBD_domain_sf"/>
</dbReference>
<keyword evidence="6" id="KW-1185">Reference proteome</keyword>
<dbReference type="InterPro" id="IPR000504">
    <property type="entry name" value="RRM_dom"/>
</dbReference>
<name>A0A8S4SEU9_9NEOP</name>
<feature type="domain" description="RRM" evidence="4">
    <location>
        <begin position="242"/>
        <end position="313"/>
    </location>
</feature>
<dbReference type="Gene3D" id="3.60.10.10">
    <property type="entry name" value="Endonuclease/exonuclease/phosphatase"/>
    <property type="match status" value="1"/>
</dbReference>
<dbReference type="OrthoDB" id="346839at2759"/>
<dbReference type="PANTHER" id="PTHR33395:SF22">
    <property type="entry name" value="REVERSE TRANSCRIPTASE DOMAIN-CONTAINING PROTEIN"/>
    <property type="match status" value="1"/>
</dbReference>
<dbReference type="InterPro" id="IPR034784">
    <property type="entry name" value="PDIP3_RRM"/>
</dbReference>
<dbReference type="Pfam" id="PF00076">
    <property type="entry name" value="RRM_1"/>
    <property type="match status" value="1"/>
</dbReference>
<dbReference type="PROSITE" id="PS50102">
    <property type="entry name" value="RRM"/>
    <property type="match status" value="1"/>
</dbReference>
<protein>
    <submittedName>
        <fullName evidence="5">Jg16412 protein</fullName>
    </submittedName>
</protein>
<gene>
    <name evidence="5" type="primary">jg16412</name>
    <name evidence="5" type="ORF">PAEG_LOCUS24498</name>
</gene>
<dbReference type="SUPFAM" id="SSF56219">
    <property type="entry name" value="DNase I-like"/>
    <property type="match status" value="1"/>
</dbReference>
<dbReference type="PANTHER" id="PTHR33395">
    <property type="entry name" value="TRANSCRIPTASE, PUTATIVE-RELATED-RELATED"/>
    <property type="match status" value="1"/>
</dbReference>
<dbReference type="InterPro" id="IPR036691">
    <property type="entry name" value="Endo/exonu/phosph_ase_sf"/>
</dbReference>
<dbReference type="Pfam" id="PF14529">
    <property type="entry name" value="Exo_endo_phos_2"/>
    <property type="match status" value="1"/>
</dbReference>
<dbReference type="GO" id="GO:0061343">
    <property type="term" value="P:cell adhesion involved in heart morphogenesis"/>
    <property type="evidence" value="ECO:0007669"/>
    <property type="project" value="TreeGrafter"/>
</dbReference>
<dbReference type="InterPro" id="IPR005135">
    <property type="entry name" value="Endo/exonuclease/phosphatase"/>
</dbReference>
<evidence type="ECO:0000256" key="2">
    <source>
        <dbReference type="PROSITE-ProRule" id="PRU00176"/>
    </source>
</evidence>
<evidence type="ECO:0000256" key="3">
    <source>
        <dbReference type="SAM" id="Coils"/>
    </source>
</evidence>
<dbReference type="InterPro" id="IPR012677">
    <property type="entry name" value="Nucleotide-bd_a/b_plait_sf"/>
</dbReference>
<dbReference type="SMART" id="SM00360">
    <property type="entry name" value="RRM"/>
    <property type="match status" value="1"/>
</dbReference>
<dbReference type="GO" id="GO:0031012">
    <property type="term" value="C:extracellular matrix"/>
    <property type="evidence" value="ECO:0007669"/>
    <property type="project" value="TreeGrafter"/>
</dbReference>
<dbReference type="GO" id="GO:0003824">
    <property type="term" value="F:catalytic activity"/>
    <property type="evidence" value="ECO:0007669"/>
    <property type="project" value="InterPro"/>
</dbReference>